<feature type="compositionally biased region" description="Basic and acidic residues" evidence="1">
    <location>
        <begin position="721"/>
        <end position="736"/>
    </location>
</feature>
<dbReference type="EMBL" id="JABEVY010000249">
    <property type="protein sequence ID" value="KAF5240555.1"/>
    <property type="molecule type" value="Genomic_DNA"/>
</dbReference>
<feature type="compositionally biased region" description="Polar residues" evidence="1">
    <location>
        <begin position="49"/>
        <end position="75"/>
    </location>
</feature>
<protein>
    <recommendedName>
        <fullName evidence="2">JmjC domain-containing protein</fullName>
    </recommendedName>
</protein>
<feature type="domain" description="JmjC" evidence="2">
    <location>
        <begin position="97"/>
        <end position="693"/>
    </location>
</feature>
<evidence type="ECO:0000313" key="4">
    <source>
        <dbReference type="Proteomes" id="UP000573603"/>
    </source>
</evidence>
<dbReference type="Pfam" id="PF02373">
    <property type="entry name" value="JmjC"/>
    <property type="match status" value="1"/>
</dbReference>
<evidence type="ECO:0000259" key="2">
    <source>
        <dbReference type="SMART" id="SM00558"/>
    </source>
</evidence>
<sequence length="993" mass="108801">MSTSNPPMPKQDSLVERLEEFSSGFSALYCALAFDISQIECQSSRETRSQSNTRSHSTTPSQSKTPTETQSTEQIAKQREKSAYNILRAVFRDLDSLKAQLEAITNDVEARDTINEQVIKEATSGLQMGTLSDTGEVAATTPIGSPEQETSSQSQASGAPSPTSDDQPTMGSEDVAVQPEGVGEAVDTQVQPEASPDMSEGQQAVESEDVIMDESESADGSAPSHSLEGNDDDTAHHTTPEPTTPRLSQWVSLNTRPWSSSTGSGKAVSESLASAVDSSPAGSVTTHITWPDSSTGACEQDTPMSGAEGTDDDQSRYCPAGGLNATPAETDIIQSPQSPAANETTNLADSVVDIEANSAPRTPQGHATNDEANSPGSSQSSAAEDTDVQGDTDQRDTGPRSRLPTLSLADMARLPSKIQELDAQGCAQHISVPHVNVELEDVKKCIDTGDWRCTTCEYRVDRKGEGYVSIYADVPKDQPLIDWPAFSAEFKRPTTDEAKAVFEDAVQNPPEGKIPYYIGHADILSEQPLDPGPLITGNPEFIDIHTNYQHIGGHRSGNRIHWEDFTHLDETDEGPVWRGLRSFNQVYFGTGYKLWLVIAKHHITKFDAFVRKTWQCRECIGGISHKCLFLAPSSLEKAGIDFNIYVVGRGEAVWTLPGQQHSIINVGHCAARSMNFLYPGESIEYKKLAHCLECDQYPISIKHGIPLVSTEPDRKRKQHQAHSDLPLKKTRNETASRRELDKIKKALQVANLTYRPIAIDDENPSIAEVNVYKPVAAVRSTLAIEQFIEVVRQCRDPEIKTQLIQARSSLDGAVELMKAADDHTKAPKLRLRLGQLNLSQQSEKEKTGFQTNHKAGFLDEFAAKHGLTRLRLKHHLQEGRKWTSLCTSHDGLLPFIFLRSETALGITKEDWVTATRDENNKAFHTLLDDTYTKNLCVAGKALERLLFGESVKFLWEKNGLDPDAPNIDELVKEYEIEEASAAPAEHGGHGAMA</sequence>
<evidence type="ECO:0000313" key="3">
    <source>
        <dbReference type="EMBL" id="KAF5240555.1"/>
    </source>
</evidence>
<dbReference type="InterPro" id="IPR003347">
    <property type="entry name" value="JmjC_dom"/>
</dbReference>
<proteinExistence type="predicted"/>
<feature type="compositionally biased region" description="Polar residues" evidence="1">
    <location>
        <begin position="359"/>
        <end position="383"/>
    </location>
</feature>
<name>A0A8H4Z6U6_9HYPO</name>
<evidence type="ECO:0000256" key="1">
    <source>
        <dbReference type="SAM" id="MobiDB-lite"/>
    </source>
</evidence>
<accession>A0A8H4Z6U6</accession>
<gene>
    <name evidence="3" type="ORF">FANTH_9526</name>
</gene>
<dbReference type="SMART" id="SM00558">
    <property type="entry name" value="JmjC"/>
    <property type="match status" value="1"/>
</dbReference>
<feature type="compositionally biased region" description="Low complexity" evidence="1">
    <location>
        <begin position="150"/>
        <end position="164"/>
    </location>
</feature>
<dbReference type="Proteomes" id="UP000573603">
    <property type="component" value="Unassembled WGS sequence"/>
</dbReference>
<dbReference type="SUPFAM" id="SSF51197">
    <property type="entry name" value="Clavaminate synthase-like"/>
    <property type="match status" value="1"/>
</dbReference>
<feature type="region of interest" description="Disordered" evidence="1">
    <location>
        <begin position="136"/>
        <end position="177"/>
    </location>
</feature>
<feature type="region of interest" description="Disordered" evidence="1">
    <location>
        <begin position="358"/>
        <end position="406"/>
    </location>
</feature>
<feature type="region of interest" description="Disordered" evidence="1">
    <location>
        <begin position="710"/>
        <end position="736"/>
    </location>
</feature>
<feature type="compositionally biased region" description="Polar residues" evidence="1">
    <location>
        <begin position="246"/>
        <end position="264"/>
    </location>
</feature>
<dbReference type="Gene3D" id="2.60.120.650">
    <property type="entry name" value="Cupin"/>
    <property type="match status" value="1"/>
</dbReference>
<dbReference type="AlphaFoldDB" id="A0A8H4Z6U6"/>
<feature type="region of interest" description="Disordered" evidence="1">
    <location>
        <begin position="212"/>
        <end position="327"/>
    </location>
</feature>
<feature type="compositionally biased region" description="Polar residues" evidence="1">
    <location>
        <begin position="276"/>
        <end position="297"/>
    </location>
</feature>
<reference evidence="3 4" key="1">
    <citation type="journal article" date="2020" name="BMC Genomics">
        <title>Correction to: Identification and distribution of gene clusters required for synthesis of sphingolipid metabolism inhibitors in diverse species of the filamentous fungus Fusarium.</title>
        <authorList>
            <person name="Kim H.S."/>
            <person name="Lohmar J.M."/>
            <person name="Busman M."/>
            <person name="Brown D.W."/>
            <person name="Naumann T.A."/>
            <person name="Divon H.H."/>
            <person name="Lysoe E."/>
            <person name="Uhlig S."/>
            <person name="Proctor R.H."/>
        </authorList>
    </citation>
    <scope>NUCLEOTIDE SEQUENCE [LARGE SCALE GENOMIC DNA]</scope>
    <source>
        <strain evidence="3 4">NRRL 25214</strain>
    </source>
</reference>
<comment type="caution">
    <text evidence="3">The sequence shown here is derived from an EMBL/GenBank/DDBJ whole genome shotgun (WGS) entry which is preliminary data.</text>
</comment>
<keyword evidence="4" id="KW-1185">Reference proteome</keyword>
<feature type="region of interest" description="Disordered" evidence="1">
    <location>
        <begin position="42"/>
        <end position="77"/>
    </location>
</feature>
<organism evidence="3 4">
    <name type="scientific">Fusarium anthophilum</name>
    <dbReference type="NCBI Taxonomy" id="48485"/>
    <lineage>
        <taxon>Eukaryota</taxon>
        <taxon>Fungi</taxon>
        <taxon>Dikarya</taxon>
        <taxon>Ascomycota</taxon>
        <taxon>Pezizomycotina</taxon>
        <taxon>Sordariomycetes</taxon>
        <taxon>Hypocreomycetidae</taxon>
        <taxon>Hypocreales</taxon>
        <taxon>Nectriaceae</taxon>
        <taxon>Fusarium</taxon>
        <taxon>Fusarium fujikuroi species complex</taxon>
    </lineage>
</organism>